<dbReference type="OrthoDB" id="6426745at2759"/>
<keyword evidence="2" id="KW-0732">Signal</keyword>
<evidence type="ECO:0000256" key="1">
    <source>
        <dbReference type="SAM" id="MobiDB-lite"/>
    </source>
</evidence>
<accession>A0A9N9MNK0</accession>
<evidence type="ECO:0000313" key="4">
    <source>
        <dbReference type="Proteomes" id="UP001152799"/>
    </source>
</evidence>
<proteinExistence type="predicted"/>
<feature type="chain" id="PRO_5040428202" description="Neuropeptide-like 1" evidence="2">
    <location>
        <begin position="28"/>
        <end position="407"/>
    </location>
</feature>
<keyword evidence="4" id="KW-1185">Reference proteome</keyword>
<evidence type="ECO:0000256" key="2">
    <source>
        <dbReference type="SAM" id="SignalP"/>
    </source>
</evidence>
<sequence length="407" mass="46295">MGNLGLINFSVWCVLVACGLIDKKVNSDSSCDIEISETLRTLLNPEANDSIHVQALRRQLLRKLKEDLDLAELEDDRNYKRNLASLAAWNNLPGESKRNLESLARAGTWYKIPPELDHNGDLNYKRSIDDVAKTNQPSMMDNQKRGIEALARNGELRHLSYRMLPDTFDYKRTLGNFDQNFPVGATAGFGKRFVGSLAKNGILPYAYGKRNIQSLARDGALGKRSVDNAEAPDDKRSIQSVKAQQRNKREADYFENELIYQMPVDYEDILQDLAATTQDAAYPVEDKRFLGSVAKTGWFRPTTRGITSLTSLPDKRHVAALARLGWLPAYRSVRRFNRSGRSFLKADSNDDICKWRKEDSSNGKTKNYSYTKITSVPLNYNRYLLKPAADNNNFIKKVFRHPRMTLM</sequence>
<evidence type="ECO:0008006" key="5">
    <source>
        <dbReference type="Google" id="ProtNLM"/>
    </source>
</evidence>
<feature type="signal peptide" evidence="2">
    <location>
        <begin position="1"/>
        <end position="27"/>
    </location>
</feature>
<name>A0A9N9MNK0_9CUCU</name>
<reference evidence="3" key="1">
    <citation type="submission" date="2022-01" db="EMBL/GenBank/DDBJ databases">
        <authorList>
            <person name="King R."/>
        </authorList>
    </citation>
    <scope>NUCLEOTIDE SEQUENCE</scope>
</reference>
<evidence type="ECO:0000313" key="3">
    <source>
        <dbReference type="EMBL" id="CAG9767362.1"/>
    </source>
</evidence>
<feature type="region of interest" description="Disordered" evidence="1">
    <location>
        <begin position="225"/>
        <end position="246"/>
    </location>
</feature>
<dbReference type="Proteomes" id="UP001152799">
    <property type="component" value="Chromosome 4"/>
</dbReference>
<dbReference type="EMBL" id="OU892280">
    <property type="protein sequence ID" value="CAG9767362.1"/>
    <property type="molecule type" value="Genomic_DNA"/>
</dbReference>
<protein>
    <recommendedName>
        <fullName evidence="5">Neuropeptide-like 1</fullName>
    </recommendedName>
</protein>
<feature type="compositionally biased region" description="Basic and acidic residues" evidence="1">
    <location>
        <begin position="225"/>
        <end position="237"/>
    </location>
</feature>
<gene>
    <name evidence="3" type="ORF">CEUTPL_LOCUS7927</name>
</gene>
<organism evidence="3 4">
    <name type="scientific">Ceutorhynchus assimilis</name>
    <name type="common">cabbage seed weevil</name>
    <dbReference type="NCBI Taxonomy" id="467358"/>
    <lineage>
        <taxon>Eukaryota</taxon>
        <taxon>Metazoa</taxon>
        <taxon>Ecdysozoa</taxon>
        <taxon>Arthropoda</taxon>
        <taxon>Hexapoda</taxon>
        <taxon>Insecta</taxon>
        <taxon>Pterygota</taxon>
        <taxon>Neoptera</taxon>
        <taxon>Endopterygota</taxon>
        <taxon>Coleoptera</taxon>
        <taxon>Polyphaga</taxon>
        <taxon>Cucujiformia</taxon>
        <taxon>Curculionidae</taxon>
        <taxon>Ceutorhynchinae</taxon>
        <taxon>Ceutorhynchus</taxon>
    </lineage>
</organism>
<dbReference type="AlphaFoldDB" id="A0A9N9MNK0"/>